<accession>A0AAW0BV53</accession>
<keyword evidence="2" id="KW-1185">Reference proteome</keyword>
<evidence type="ECO:0000313" key="1">
    <source>
        <dbReference type="EMBL" id="KAK7029259.1"/>
    </source>
</evidence>
<name>A0AAW0BV53_9AGAR</name>
<dbReference type="EMBL" id="JAWWNJ010000027">
    <property type="protein sequence ID" value="KAK7029259.1"/>
    <property type="molecule type" value="Genomic_DNA"/>
</dbReference>
<reference evidence="1 2" key="1">
    <citation type="journal article" date="2024" name="J Genomics">
        <title>Draft genome sequencing and assembly of Favolaschia claudopus CIRM-BRFM 2984 isolated from oak limbs.</title>
        <authorList>
            <person name="Navarro D."/>
            <person name="Drula E."/>
            <person name="Chaduli D."/>
            <person name="Cazenave R."/>
            <person name="Ahrendt S."/>
            <person name="Wang J."/>
            <person name="Lipzen A."/>
            <person name="Daum C."/>
            <person name="Barry K."/>
            <person name="Grigoriev I.V."/>
            <person name="Favel A."/>
            <person name="Rosso M.N."/>
            <person name="Martin F."/>
        </authorList>
    </citation>
    <scope>NUCLEOTIDE SEQUENCE [LARGE SCALE GENOMIC DNA]</scope>
    <source>
        <strain evidence="1 2">CIRM-BRFM 2984</strain>
    </source>
</reference>
<evidence type="ECO:0000313" key="2">
    <source>
        <dbReference type="Proteomes" id="UP001362999"/>
    </source>
</evidence>
<sequence length="130" mass="14731">CPGVVVNWNVPTGPMGWTLPWHRVMQSGANQNQTEFFRVEVDSSEVTRAFSKRCTGSTADEVCAECKIILRRIGELAAIATEPKPHTNYRFLNYAQVTDVAVSKESELRKLRLKYSRFGKRIRVPSFLPS</sequence>
<feature type="non-terminal residue" evidence="1">
    <location>
        <position position="1"/>
    </location>
</feature>
<organism evidence="1 2">
    <name type="scientific">Favolaschia claudopus</name>
    <dbReference type="NCBI Taxonomy" id="2862362"/>
    <lineage>
        <taxon>Eukaryota</taxon>
        <taxon>Fungi</taxon>
        <taxon>Dikarya</taxon>
        <taxon>Basidiomycota</taxon>
        <taxon>Agaricomycotina</taxon>
        <taxon>Agaricomycetes</taxon>
        <taxon>Agaricomycetidae</taxon>
        <taxon>Agaricales</taxon>
        <taxon>Marasmiineae</taxon>
        <taxon>Mycenaceae</taxon>
        <taxon>Favolaschia</taxon>
    </lineage>
</organism>
<gene>
    <name evidence="1" type="ORF">R3P38DRAFT_2524700</name>
</gene>
<dbReference type="AlphaFoldDB" id="A0AAW0BV53"/>
<dbReference type="Proteomes" id="UP001362999">
    <property type="component" value="Unassembled WGS sequence"/>
</dbReference>
<protein>
    <submittedName>
        <fullName evidence="1">Uncharacterized protein</fullName>
    </submittedName>
</protein>
<comment type="caution">
    <text evidence="1">The sequence shown here is derived from an EMBL/GenBank/DDBJ whole genome shotgun (WGS) entry which is preliminary data.</text>
</comment>
<proteinExistence type="predicted"/>